<feature type="non-terminal residue" evidence="2">
    <location>
        <position position="224"/>
    </location>
</feature>
<dbReference type="Pfam" id="PF01493">
    <property type="entry name" value="GXGXG"/>
    <property type="match status" value="1"/>
</dbReference>
<proteinExistence type="predicted"/>
<dbReference type="Gene3D" id="2.160.20.60">
    <property type="entry name" value="Glutamate synthase, alpha subunit, C-terminal domain"/>
    <property type="match status" value="1"/>
</dbReference>
<feature type="non-terminal residue" evidence="2">
    <location>
        <position position="1"/>
    </location>
</feature>
<comment type="caution">
    <text evidence="2">The sequence shown here is derived from an EMBL/GenBank/DDBJ whole genome shotgun (WGS) entry which is preliminary data.</text>
</comment>
<organism evidence="2">
    <name type="scientific">marine sediment metagenome</name>
    <dbReference type="NCBI Taxonomy" id="412755"/>
    <lineage>
        <taxon>unclassified sequences</taxon>
        <taxon>metagenomes</taxon>
        <taxon>ecological metagenomes</taxon>
    </lineage>
</organism>
<evidence type="ECO:0000313" key="2">
    <source>
        <dbReference type="EMBL" id="GAG78770.1"/>
    </source>
</evidence>
<dbReference type="EMBL" id="BART01013585">
    <property type="protein sequence ID" value="GAG78770.1"/>
    <property type="molecule type" value="Genomic_DNA"/>
</dbReference>
<dbReference type="PANTHER" id="PTHR39673">
    <property type="entry name" value="TUNGSTEN FORMYLMETHANOFURAN DEHYDROGENASE, SUBUNIT C (FWDC)"/>
    <property type="match status" value="1"/>
</dbReference>
<dbReference type="AlphaFoldDB" id="X1A8U8"/>
<reference evidence="2" key="1">
    <citation type="journal article" date="2014" name="Front. Microbiol.">
        <title>High frequency of phylogenetically diverse reductive dehalogenase-homologous genes in deep subseafloor sedimentary metagenomes.</title>
        <authorList>
            <person name="Kawai M."/>
            <person name="Futagami T."/>
            <person name="Toyoda A."/>
            <person name="Takaki Y."/>
            <person name="Nishi S."/>
            <person name="Hori S."/>
            <person name="Arai W."/>
            <person name="Tsubouchi T."/>
            <person name="Morono Y."/>
            <person name="Uchiyama I."/>
            <person name="Ito T."/>
            <person name="Fujiyama A."/>
            <person name="Inagaki F."/>
            <person name="Takami H."/>
        </authorList>
    </citation>
    <scope>NUCLEOTIDE SEQUENCE</scope>
    <source>
        <strain evidence="2">Expedition CK06-06</strain>
    </source>
</reference>
<dbReference type="SUPFAM" id="SSF69336">
    <property type="entry name" value="Alpha subunit of glutamate synthase, C-terminal domain"/>
    <property type="match status" value="1"/>
</dbReference>
<dbReference type="InterPro" id="IPR036485">
    <property type="entry name" value="Glu_synth_asu_C_sf"/>
</dbReference>
<accession>X1A8U8</accession>
<dbReference type="InterPro" id="IPR002489">
    <property type="entry name" value="Glu_synth_asu_C"/>
</dbReference>
<dbReference type="PANTHER" id="PTHR39673:SF5">
    <property type="entry name" value="TUNGSTEN-CONTAINING FORMYLMETHANOFURAN DEHYDROGENASE 2 SUBUNIT C"/>
    <property type="match status" value="1"/>
</dbReference>
<gene>
    <name evidence="2" type="ORF">S01H4_27683</name>
</gene>
<evidence type="ECO:0000259" key="1">
    <source>
        <dbReference type="Pfam" id="PF01493"/>
    </source>
</evidence>
<feature type="domain" description="Glutamate synthase alpha subunit C-terminal" evidence="1">
    <location>
        <begin position="8"/>
        <end position="165"/>
    </location>
</feature>
<protein>
    <recommendedName>
        <fullName evidence="1">Glutamate synthase alpha subunit C-terminal domain-containing protein</fullName>
    </recommendedName>
</protein>
<dbReference type="GO" id="GO:0016491">
    <property type="term" value="F:oxidoreductase activity"/>
    <property type="evidence" value="ECO:0007669"/>
    <property type="project" value="InterPro"/>
</dbReference>
<sequence length="224" mass="24130">CGLSKGSDNVRIDVYDSSGDYLASGIDGLEIYVHGNAQDQLGQVMKRGKLVVYGDVGQTFMYGAKGGEVYIMANAAGRPLINAVGKPKVVINGTCLDYLAESFMAGDPLNGGGFVIVNGMVFNEDGEITELPNPYPGSNLFSLASGGAIYLRDPHGMLVDEQLNGGEVVELSPADWELILPYLKENEKLFGISVENDLLTVQGKKSEYREVYRKVQVVKLDVLA</sequence>
<name>X1A8U8_9ZZZZ</name>